<dbReference type="EMBL" id="JAGEMK010000001">
    <property type="protein sequence ID" value="MBO1750290.1"/>
    <property type="molecule type" value="Genomic_DNA"/>
</dbReference>
<evidence type="ECO:0000313" key="4">
    <source>
        <dbReference type="EMBL" id="MBO1750290.1"/>
    </source>
</evidence>
<sequence>MRILVVHNRYRTGQPSGEDVVVDQDLRVLADAGHDVRTYQRESDDIATWGLAARGVLPARVLWSPGDAAAVRRSIEDSRPDVMHVHNTFPVISPSVLGAARRRGVPVVATLHNYRLFCASGTLLREGRPCTRCIDRSPLPGLVHGCYRGSRLATAPVTASVALHGALRTWTHGVNRFVVMTEFARSMVTRAGLPEAQVVVRPHGVSEAPQVRDGAGDGFLYVGRLSHEKGIDLLIDAWDNRLGRLEVIGDGDLATDLRRRVADRALDVVFLGSLPQAEVRCRMASARALVVPSRAYETFGLSAVEAMAAGVPVVVAGHGALAELAERTGAGVTHLPNDVEDLRRALGRMDPETAVALGRRARAAYLAHYSMAGAVGALEAIYRDVVREGAEAR</sequence>
<keyword evidence="2" id="KW-0808">Transferase</keyword>
<proteinExistence type="predicted"/>
<evidence type="ECO:0000313" key="5">
    <source>
        <dbReference type="Proteomes" id="UP000664209"/>
    </source>
</evidence>
<dbReference type="GO" id="GO:1901137">
    <property type="term" value="P:carbohydrate derivative biosynthetic process"/>
    <property type="evidence" value="ECO:0007669"/>
    <property type="project" value="UniProtKB-ARBA"/>
</dbReference>
<reference evidence="4" key="1">
    <citation type="submission" date="2021-03" db="EMBL/GenBank/DDBJ databases">
        <title>Actinotalea soli sp. nov., isolated from soil.</title>
        <authorList>
            <person name="Ping W."/>
            <person name="Zhang J."/>
        </authorList>
    </citation>
    <scope>NUCLEOTIDE SEQUENCE</scope>
    <source>
        <strain evidence="4">BY-33</strain>
    </source>
</reference>
<organism evidence="4 5">
    <name type="scientific">Actinotalea soli</name>
    <dbReference type="NCBI Taxonomy" id="2819234"/>
    <lineage>
        <taxon>Bacteria</taxon>
        <taxon>Bacillati</taxon>
        <taxon>Actinomycetota</taxon>
        <taxon>Actinomycetes</taxon>
        <taxon>Micrococcales</taxon>
        <taxon>Cellulomonadaceae</taxon>
        <taxon>Actinotalea</taxon>
    </lineage>
</organism>
<dbReference type="Pfam" id="PF13692">
    <property type="entry name" value="Glyco_trans_1_4"/>
    <property type="match status" value="1"/>
</dbReference>
<dbReference type="Gene3D" id="3.40.50.2000">
    <property type="entry name" value="Glycogen Phosphorylase B"/>
    <property type="match status" value="2"/>
</dbReference>
<dbReference type="SUPFAM" id="SSF53756">
    <property type="entry name" value="UDP-Glycosyltransferase/glycogen phosphorylase"/>
    <property type="match status" value="1"/>
</dbReference>
<comment type="caution">
    <text evidence="4">The sequence shown here is derived from an EMBL/GenBank/DDBJ whole genome shotgun (WGS) entry which is preliminary data.</text>
</comment>
<accession>A0A939LP59</accession>
<dbReference type="InterPro" id="IPR050194">
    <property type="entry name" value="Glycosyltransferase_grp1"/>
</dbReference>
<evidence type="ECO:0000256" key="2">
    <source>
        <dbReference type="ARBA" id="ARBA00022679"/>
    </source>
</evidence>
<dbReference type="PANTHER" id="PTHR45947:SF13">
    <property type="entry name" value="TRANSFERASE"/>
    <property type="match status" value="1"/>
</dbReference>
<dbReference type="GO" id="GO:0016757">
    <property type="term" value="F:glycosyltransferase activity"/>
    <property type="evidence" value="ECO:0007669"/>
    <property type="project" value="UniProtKB-KW"/>
</dbReference>
<keyword evidence="1" id="KW-0328">Glycosyltransferase</keyword>
<dbReference type="Proteomes" id="UP000664209">
    <property type="component" value="Unassembled WGS sequence"/>
</dbReference>
<gene>
    <name evidence="4" type="ORF">J4G33_00565</name>
</gene>
<dbReference type="InterPro" id="IPR028098">
    <property type="entry name" value="Glyco_trans_4-like_N"/>
</dbReference>
<dbReference type="Pfam" id="PF13439">
    <property type="entry name" value="Glyco_transf_4"/>
    <property type="match status" value="1"/>
</dbReference>
<feature type="domain" description="Glycosyltransferase subfamily 4-like N-terminal" evidence="3">
    <location>
        <begin position="22"/>
        <end position="206"/>
    </location>
</feature>
<dbReference type="PANTHER" id="PTHR45947">
    <property type="entry name" value="SULFOQUINOVOSYL TRANSFERASE SQD2"/>
    <property type="match status" value="1"/>
</dbReference>
<name>A0A939LP59_9CELL</name>
<evidence type="ECO:0000256" key="1">
    <source>
        <dbReference type="ARBA" id="ARBA00022676"/>
    </source>
</evidence>
<dbReference type="CDD" id="cd03801">
    <property type="entry name" value="GT4_PimA-like"/>
    <property type="match status" value="1"/>
</dbReference>
<protein>
    <submittedName>
        <fullName evidence="4">Glycosyltransferase family 4 protein</fullName>
    </submittedName>
</protein>
<dbReference type="AlphaFoldDB" id="A0A939LP59"/>
<keyword evidence="5" id="KW-1185">Reference proteome</keyword>
<dbReference type="RefSeq" id="WP_208053958.1">
    <property type="nucleotide sequence ID" value="NZ_JAGEMK010000001.1"/>
</dbReference>
<evidence type="ECO:0000259" key="3">
    <source>
        <dbReference type="Pfam" id="PF13439"/>
    </source>
</evidence>